<name>A0A5C8DE65_9SPIR</name>
<protein>
    <submittedName>
        <fullName evidence="3">P27 family phage terminase small subunit</fullName>
    </submittedName>
</protein>
<dbReference type="AlphaFoldDB" id="A0A5C8DE65"/>
<reference evidence="3" key="2">
    <citation type="submission" date="2019-01" db="EMBL/GenBank/DDBJ databases">
        <authorList>
            <person name="Thorell K."/>
        </authorList>
    </citation>
    <scope>NUCLEOTIDE SEQUENCE</scope>
    <source>
        <strain evidence="3">PC2777IV</strain>
        <strain evidence="2">PC4597II</strain>
    </source>
</reference>
<dbReference type="EMBL" id="SAYA01000003">
    <property type="protein sequence ID" value="TXJ27897.1"/>
    <property type="molecule type" value="Genomic_DNA"/>
</dbReference>
<dbReference type="InterPro" id="IPR006448">
    <property type="entry name" value="Phage_term_ssu_P27"/>
</dbReference>
<dbReference type="Pfam" id="PF05119">
    <property type="entry name" value="Terminase_4"/>
    <property type="match status" value="1"/>
</dbReference>
<evidence type="ECO:0000313" key="5">
    <source>
        <dbReference type="Proteomes" id="UP000325013"/>
    </source>
</evidence>
<comment type="caution">
    <text evidence="3">The sequence shown here is derived from an EMBL/GenBank/DDBJ whole genome shotgun (WGS) entry which is preliminary data.</text>
</comment>
<dbReference type="OrthoDB" id="308009at2"/>
<dbReference type="Proteomes" id="UP000324336">
    <property type="component" value="Unassembled WGS sequence"/>
</dbReference>
<evidence type="ECO:0000256" key="1">
    <source>
        <dbReference type="SAM" id="MobiDB-lite"/>
    </source>
</evidence>
<gene>
    <name evidence="3" type="ORF">EPJ67_03445</name>
    <name evidence="2" type="ORF">EPJ73_02290</name>
</gene>
<evidence type="ECO:0000313" key="2">
    <source>
        <dbReference type="EMBL" id="TXJ27897.1"/>
    </source>
</evidence>
<reference evidence="4 5" key="1">
    <citation type="journal article" date="1992" name="Lakartidningen">
        <title>[Penicillin V and not amoxicillin is the first choice preparation in acute otitis].</title>
        <authorList>
            <person name="Kamme C."/>
            <person name="Lundgren K."/>
            <person name="Prellner K."/>
        </authorList>
    </citation>
    <scope>NUCLEOTIDE SEQUENCE [LARGE SCALE GENOMIC DNA]</scope>
    <source>
        <strain evidence="3 5">PC2777IV</strain>
        <strain evidence="2 4">PC4597II</strain>
    </source>
</reference>
<feature type="region of interest" description="Disordered" evidence="1">
    <location>
        <begin position="1"/>
        <end position="24"/>
    </location>
</feature>
<dbReference type="EMBL" id="SAYJ01000011">
    <property type="protein sequence ID" value="TXJ57903.1"/>
    <property type="molecule type" value="Genomic_DNA"/>
</dbReference>
<sequence length="149" mass="16961">MPKKAKNKPTPKAGRSHKANTYSGQLPIIPKPPKYFNGYSKEKWEELAPVFIEKNMLSQADLSAFELLCRHYGDAMDLYEAMVDKYGSLANYFVDRNSQTMGEYLAYHKAISSYTKMLIEFGLTPAAKKKVPIPEIITEEDTLTKMLNE</sequence>
<proteinExistence type="predicted"/>
<evidence type="ECO:0000313" key="4">
    <source>
        <dbReference type="Proteomes" id="UP000324336"/>
    </source>
</evidence>
<organism evidence="3 5">
    <name type="scientific">Brachyspira aalborgi</name>
    <dbReference type="NCBI Taxonomy" id="29522"/>
    <lineage>
        <taxon>Bacteria</taxon>
        <taxon>Pseudomonadati</taxon>
        <taxon>Spirochaetota</taxon>
        <taxon>Spirochaetia</taxon>
        <taxon>Brachyspirales</taxon>
        <taxon>Brachyspiraceae</taxon>
        <taxon>Brachyspira</taxon>
    </lineage>
</organism>
<evidence type="ECO:0000313" key="3">
    <source>
        <dbReference type="EMBL" id="TXJ57903.1"/>
    </source>
</evidence>
<feature type="compositionally biased region" description="Basic residues" evidence="1">
    <location>
        <begin position="1"/>
        <end position="18"/>
    </location>
</feature>
<accession>A0A5C8DE65</accession>
<dbReference type="Proteomes" id="UP000325013">
    <property type="component" value="Unassembled WGS sequence"/>
</dbReference>